<dbReference type="Proteomes" id="UP000198569">
    <property type="component" value="Unassembled WGS sequence"/>
</dbReference>
<accession>A0A1H3B2R3</accession>
<dbReference type="RefSeq" id="WP_091432911.1">
    <property type="nucleotide sequence ID" value="NZ_FNMV01000009.1"/>
</dbReference>
<dbReference type="OrthoDB" id="1375583at2"/>
<dbReference type="STRING" id="229203.SAMN05444338_109134"/>
<evidence type="ECO:0000313" key="2">
    <source>
        <dbReference type="Proteomes" id="UP000198569"/>
    </source>
</evidence>
<proteinExistence type="predicted"/>
<gene>
    <name evidence="1" type="ORF">SAMN05444338_109134</name>
</gene>
<name>A0A1H3B2R3_9FLAO</name>
<reference evidence="2" key="1">
    <citation type="submission" date="2016-10" db="EMBL/GenBank/DDBJ databases">
        <authorList>
            <person name="Varghese N."/>
            <person name="Submissions S."/>
        </authorList>
    </citation>
    <scope>NUCLEOTIDE SEQUENCE [LARGE SCALE GENOMIC DNA]</scope>
    <source>
        <strain evidence="2">DSM 15718</strain>
    </source>
</reference>
<protein>
    <submittedName>
        <fullName evidence="1">Uncharacterized protein</fullName>
    </submittedName>
</protein>
<evidence type="ECO:0000313" key="1">
    <source>
        <dbReference type="EMBL" id="SDX35978.1"/>
    </source>
</evidence>
<sequence>MTKVTLKEKLNFKDLEVLQFELDLFNKYIAIKELHTDFLNTIITFDIVNGLYFFLRMKLEQEKVEYTISFSICQAATILKCCIFNRTDRGLYTKHVMNKLKIDLDKQLRDLV</sequence>
<organism evidence="1 2">
    <name type="scientific">Flavobacterium degerlachei</name>
    <dbReference type="NCBI Taxonomy" id="229203"/>
    <lineage>
        <taxon>Bacteria</taxon>
        <taxon>Pseudomonadati</taxon>
        <taxon>Bacteroidota</taxon>
        <taxon>Flavobacteriia</taxon>
        <taxon>Flavobacteriales</taxon>
        <taxon>Flavobacteriaceae</taxon>
        <taxon>Flavobacterium</taxon>
    </lineage>
</organism>
<dbReference type="EMBL" id="FNMV01000009">
    <property type="protein sequence ID" value="SDX35978.1"/>
    <property type="molecule type" value="Genomic_DNA"/>
</dbReference>
<keyword evidence="2" id="KW-1185">Reference proteome</keyword>
<dbReference type="AlphaFoldDB" id="A0A1H3B2R3"/>